<evidence type="ECO:0000313" key="2">
    <source>
        <dbReference type="Proteomes" id="UP000487882"/>
    </source>
</evidence>
<evidence type="ECO:0000313" key="1">
    <source>
        <dbReference type="EMBL" id="MUH59145.1"/>
    </source>
</evidence>
<dbReference type="SUPFAM" id="SSF52141">
    <property type="entry name" value="Uracil-DNA glycosylase-like"/>
    <property type="match status" value="1"/>
</dbReference>
<sequence>MNTLTCQLNGRALGKYLECAAVVYSVTHTSNTGKPRAARGPHHDVQGKLTHVEHGFGPCFDEHSTRLFLGTMASPKSREYGFFYMHPRNRFWPIMQALFADPNDPDDVVGNTAQTRRAFALRHHIALWDTIESCDIVGASDASIRNVVPSDLTTIITHSQISHIYACGAKANQLYHKYCEPTLLKNGINVPETALPSTSPAYAAKTLDQLIDIYRDAVFPAD</sequence>
<comment type="caution">
    <text evidence="1">The sequence shown here is derived from an EMBL/GenBank/DDBJ whole genome shotgun (WGS) entry which is preliminary data.</text>
</comment>
<organism evidence="1 2">
    <name type="scientific">Bifidobacterium canis</name>
    <dbReference type="NCBI Taxonomy" id="2610880"/>
    <lineage>
        <taxon>Bacteria</taxon>
        <taxon>Bacillati</taxon>
        <taxon>Actinomycetota</taxon>
        <taxon>Actinomycetes</taxon>
        <taxon>Bifidobacteriales</taxon>
        <taxon>Bifidobacteriaceae</taxon>
        <taxon>Bifidobacterium</taxon>
    </lineage>
</organism>
<protein>
    <submittedName>
        <fullName evidence="1">DNA-deoxyinosine glycosylase</fullName>
    </submittedName>
</protein>
<gene>
    <name evidence="1" type="ORF">GSD1FS_0461</name>
</gene>
<keyword evidence="2" id="KW-1185">Reference proteome</keyword>
<dbReference type="Gene3D" id="3.40.470.10">
    <property type="entry name" value="Uracil-DNA glycosylase-like domain"/>
    <property type="match status" value="1"/>
</dbReference>
<dbReference type="NCBIfam" id="TIGR04274">
    <property type="entry name" value="hypoxanDNAglyco"/>
    <property type="match status" value="1"/>
</dbReference>
<dbReference type="EMBL" id="WNLP01000001">
    <property type="protein sequence ID" value="MUH59145.1"/>
    <property type="molecule type" value="Genomic_DNA"/>
</dbReference>
<dbReference type="AlphaFoldDB" id="A0A7K1J3V5"/>
<name>A0A7K1J3V5_9BIFI</name>
<dbReference type="CDD" id="cd10032">
    <property type="entry name" value="UDG-F6_HDG"/>
    <property type="match status" value="1"/>
</dbReference>
<dbReference type="Proteomes" id="UP000487882">
    <property type="component" value="Unassembled WGS sequence"/>
</dbReference>
<dbReference type="InterPro" id="IPR036895">
    <property type="entry name" value="Uracil-DNA_glycosylase-like_sf"/>
</dbReference>
<accession>A0A7K1J3V5</accession>
<proteinExistence type="predicted"/>
<dbReference type="InterPro" id="IPR026353">
    <property type="entry name" value="Hypoxan-DNA_Glyclase"/>
</dbReference>
<reference evidence="1 2" key="1">
    <citation type="submission" date="2019-09" db="EMBL/GenBank/DDBJ databases">
        <title>Bifidobacterium canis sp. nov., isolated from the digestive tract of German Shepherd dog puppy.</title>
        <authorList>
            <person name="Bunesova V."/>
        </authorList>
    </citation>
    <scope>NUCLEOTIDE SEQUENCE [LARGE SCALE GENOMIC DNA]</scope>
    <source>
        <strain evidence="1 2">GSD1FS</strain>
    </source>
</reference>